<organism evidence="2 3">
    <name type="scientific">Cellulomonas avistercoris</name>
    <dbReference type="NCBI Taxonomy" id="2762242"/>
    <lineage>
        <taxon>Bacteria</taxon>
        <taxon>Bacillati</taxon>
        <taxon>Actinomycetota</taxon>
        <taxon>Actinomycetes</taxon>
        <taxon>Micrococcales</taxon>
        <taxon>Cellulomonadaceae</taxon>
        <taxon>Cellulomonas</taxon>
    </lineage>
</organism>
<accession>A0ABR8QIG3</accession>
<feature type="coiled-coil region" evidence="1">
    <location>
        <begin position="21"/>
        <end position="48"/>
    </location>
</feature>
<keyword evidence="1" id="KW-0175">Coiled coil</keyword>
<evidence type="ECO:0000313" key="3">
    <source>
        <dbReference type="Proteomes" id="UP000604241"/>
    </source>
</evidence>
<sequence length="94" mass="10398">MNQDSTDRRTLSPELLADLSLEQALVDAEAARARLADALDRSTTLEADALRLRAEVGNLQLLLSQERHDLAALRASRSYRLARALSRVVAPFAR</sequence>
<proteinExistence type="predicted"/>
<name>A0ABR8QIG3_9CELL</name>
<evidence type="ECO:0000313" key="2">
    <source>
        <dbReference type="EMBL" id="MBD7920226.1"/>
    </source>
</evidence>
<dbReference type="Proteomes" id="UP000604241">
    <property type="component" value="Unassembled WGS sequence"/>
</dbReference>
<reference evidence="2 3" key="1">
    <citation type="submission" date="2020-08" db="EMBL/GenBank/DDBJ databases">
        <title>A Genomic Blueprint of the Chicken Gut Microbiome.</title>
        <authorList>
            <person name="Gilroy R."/>
            <person name="Ravi A."/>
            <person name="Getino M."/>
            <person name="Pursley I."/>
            <person name="Horton D.L."/>
            <person name="Alikhan N.-F."/>
            <person name="Baker D."/>
            <person name="Gharbi K."/>
            <person name="Hall N."/>
            <person name="Watson M."/>
            <person name="Adriaenssens E.M."/>
            <person name="Foster-Nyarko E."/>
            <person name="Jarju S."/>
            <person name="Secka A."/>
            <person name="Antonio M."/>
            <person name="Oren A."/>
            <person name="Chaudhuri R."/>
            <person name="La Ragione R.M."/>
            <person name="Hildebrand F."/>
            <person name="Pallen M.J."/>
        </authorList>
    </citation>
    <scope>NUCLEOTIDE SEQUENCE [LARGE SCALE GENOMIC DNA]</scope>
    <source>
        <strain evidence="2 3">Sa3CUA2</strain>
    </source>
</reference>
<dbReference type="EMBL" id="JACSQV010000023">
    <property type="protein sequence ID" value="MBD7920226.1"/>
    <property type="molecule type" value="Genomic_DNA"/>
</dbReference>
<comment type="caution">
    <text evidence="2">The sequence shown here is derived from an EMBL/GenBank/DDBJ whole genome shotgun (WGS) entry which is preliminary data.</text>
</comment>
<protein>
    <submittedName>
        <fullName evidence="2">Uncharacterized protein</fullName>
    </submittedName>
</protein>
<dbReference type="RefSeq" id="WP_191784870.1">
    <property type="nucleotide sequence ID" value="NZ_JACSQV010000023.1"/>
</dbReference>
<evidence type="ECO:0000256" key="1">
    <source>
        <dbReference type="SAM" id="Coils"/>
    </source>
</evidence>
<keyword evidence="3" id="KW-1185">Reference proteome</keyword>
<gene>
    <name evidence="2" type="ORF">H9657_18290</name>
</gene>